<keyword evidence="2" id="KW-1185">Reference proteome</keyword>
<proteinExistence type="predicted"/>
<protein>
    <submittedName>
        <fullName evidence="1">Uncharacterized protein</fullName>
    </submittedName>
</protein>
<sequence>MSTEINQIQSLEKMQNAKFGTPSYYFHPDEDFREDFDWGKGSDNDVEDLEA</sequence>
<name>A0A521BQL2_9SPHI</name>
<dbReference type="EMBL" id="FXTN01000002">
    <property type="protein sequence ID" value="SMO48840.1"/>
    <property type="molecule type" value="Genomic_DNA"/>
</dbReference>
<organism evidence="1 2">
    <name type="scientific">Pedobacter westerhofensis</name>
    <dbReference type="NCBI Taxonomy" id="425512"/>
    <lineage>
        <taxon>Bacteria</taxon>
        <taxon>Pseudomonadati</taxon>
        <taxon>Bacteroidota</taxon>
        <taxon>Sphingobacteriia</taxon>
        <taxon>Sphingobacteriales</taxon>
        <taxon>Sphingobacteriaceae</taxon>
        <taxon>Pedobacter</taxon>
    </lineage>
</organism>
<reference evidence="1 2" key="1">
    <citation type="submission" date="2017-05" db="EMBL/GenBank/DDBJ databases">
        <authorList>
            <person name="Varghese N."/>
            <person name="Submissions S."/>
        </authorList>
    </citation>
    <scope>NUCLEOTIDE SEQUENCE [LARGE SCALE GENOMIC DNA]</scope>
    <source>
        <strain evidence="1 2">DSM 19036</strain>
    </source>
</reference>
<dbReference type="RefSeq" id="WP_185960386.1">
    <property type="nucleotide sequence ID" value="NZ_CBCSJO010000003.1"/>
</dbReference>
<evidence type="ECO:0000313" key="1">
    <source>
        <dbReference type="EMBL" id="SMO48840.1"/>
    </source>
</evidence>
<evidence type="ECO:0000313" key="2">
    <source>
        <dbReference type="Proteomes" id="UP000320300"/>
    </source>
</evidence>
<gene>
    <name evidence="1" type="ORF">SAMN06265348_102459</name>
</gene>
<accession>A0A521BQL2</accession>
<dbReference type="AlphaFoldDB" id="A0A521BQL2"/>
<dbReference type="Proteomes" id="UP000320300">
    <property type="component" value="Unassembled WGS sequence"/>
</dbReference>